<dbReference type="GO" id="GO:0046872">
    <property type="term" value="F:metal ion binding"/>
    <property type="evidence" value="ECO:0007669"/>
    <property type="project" value="UniProtKB-KW"/>
</dbReference>
<keyword evidence="6" id="KW-1185">Reference proteome</keyword>
<dbReference type="SUPFAM" id="SSF56784">
    <property type="entry name" value="HAD-like"/>
    <property type="match status" value="1"/>
</dbReference>
<dbReference type="InterPro" id="IPR006439">
    <property type="entry name" value="HAD-SF_hydro_IA"/>
</dbReference>
<dbReference type="GO" id="GO:0016787">
    <property type="term" value="F:hydrolase activity"/>
    <property type="evidence" value="ECO:0007669"/>
    <property type="project" value="UniProtKB-KW"/>
</dbReference>
<dbReference type="Gene3D" id="1.10.150.240">
    <property type="entry name" value="Putative phosphatase, domain 2"/>
    <property type="match status" value="1"/>
</dbReference>
<evidence type="ECO:0000256" key="2">
    <source>
        <dbReference type="ARBA" id="ARBA00006171"/>
    </source>
</evidence>
<evidence type="ECO:0000256" key="1">
    <source>
        <dbReference type="ARBA" id="ARBA00001946"/>
    </source>
</evidence>
<dbReference type="NCBIfam" id="TIGR01509">
    <property type="entry name" value="HAD-SF-IA-v3"/>
    <property type="match status" value="1"/>
</dbReference>
<proteinExistence type="inferred from homology"/>
<dbReference type="RefSeq" id="WP_253967487.1">
    <property type="nucleotide sequence ID" value="NZ_JAMFTH010000001.1"/>
</dbReference>
<dbReference type="PANTHER" id="PTHR46193:SF10">
    <property type="entry name" value="6-PHOSPHOGLUCONATE PHOSPHATASE"/>
    <property type="match status" value="1"/>
</dbReference>
<dbReference type="Pfam" id="PF00702">
    <property type="entry name" value="Hydrolase"/>
    <property type="match status" value="1"/>
</dbReference>
<evidence type="ECO:0000313" key="5">
    <source>
        <dbReference type="EMBL" id="MCP8899232.1"/>
    </source>
</evidence>
<keyword evidence="3" id="KW-0479">Metal-binding</keyword>
<dbReference type="SFLD" id="SFLDG01135">
    <property type="entry name" value="C1.5.6:_HAD__Beta-PGM__Phospha"/>
    <property type="match status" value="1"/>
</dbReference>
<accession>A0A9X2KTI8</accession>
<evidence type="ECO:0000256" key="4">
    <source>
        <dbReference type="ARBA" id="ARBA00022842"/>
    </source>
</evidence>
<evidence type="ECO:0000313" key="6">
    <source>
        <dbReference type="Proteomes" id="UP001139319"/>
    </source>
</evidence>
<comment type="cofactor">
    <cofactor evidence="1">
        <name>Mg(2+)</name>
        <dbReference type="ChEBI" id="CHEBI:18420"/>
    </cofactor>
</comment>
<dbReference type="EMBL" id="JAMFTH010000001">
    <property type="protein sequence ID" value="MCP8899232.1"/>
    <property type="molecule type" value="Genomic_DNA"/>
</dbReference>
<dbReference type="InterPro" id="IPR023214">
    <property type="entry name" value="HAD_sf"/>
</dbReference>
<reference evidence="5" key="2">
    <citation type="submission" date="2023-01" db="EMBL/GenBank/DDBJ databases">
        <title>Gilvimarinus xylanilyticus HB14 isolated from Caulerpa lentillifera aquaculture base in Hainan, China.</title>
        <authorList>
            <person name="Zhang Y.-J."/>
        </authorList>
    </citation>
    <scope>NUCLEOTIDE SEQUENCE</scope>
    <source>
        <strain evidence="5">HB14</strain>
    </source>
</reference>
<dbReference type="InterPro" id="IPR023198">
    <property type="entry name" value="PGP-like_dom2"/>
</dbReference>
<dbReference type="PANTHER" id="PTHR46193">
    <property type="entry name" value="6-PHOSPHOGLUCONATE PHOSPHATASE"/>
    <property type="match status" value="1"/>
</dbReference>
<dbReference type="CDD" id="cd07526">
    <property type="entry name" value="HAD_BPGM_like"/>
    <property type="match status" value="1"/>
</dbReference>
<sequence length="227" mass="24885">MLVIFDCDGVLVETETLGAEVLRDCLAPLGVQVNVAEVFALFRGKSIAVCAEQVAALIADNEPYCSWPEAERLDFAEQFWARVQDETLRAFERGVEPIPGIKPVLEHLQNTGTEFCVASNGRHEKMQLSLTQSGLIEFFPRHRFSATDVSEGKPAPDLFLLAAKTLGYAPSECVVVEDSPSGARAARLAGMQLFAYCPPETDSRTRQALAREGAELIGQMHELCDKI</sequence>
<protein>
    <submittedName>
        <fullName evidence="5">HAD family hydrolase</fullName>
    </submittedName>
</protein>
<keyword evidence="5" id="KW-0378">Hydrolase</keyword>
<organism evidence="5 6">
    <name type="scientific">Gilvimarinus xylanilyticus</name>
    <dbReference type="NCBI Taxonomy" id="2944139"/>
    <lineage>
        <taxon>Bacteria</taxon>
        <taxon>Pseudomonadati</taxon>
        <taxon>Pseudomonadota</taxon>
        <taxon>Gammaproteobacteria</taxon>
        <taxon>Cellvibrionales</taxon>
        <taxon>Cellvibrionaceae</taxon>
        <taxon>Gilvimarinus</taxon>
    </lineage>
</organism>
<dbReference type="Proteomes" id="UP001139319">
    <property type="component" value="Unassembled WGS sequence"/>
</dbReference>
<dbReference type="InterPro" id="IPR051600">
    <property type="entry name" value="Beta-PGM-like"/>
</dbReference>
<gene>
    <name evidence="5" type="ORF">M6D89_07985</name>
</gene>
<name>A0A9X2KTI8_9GAMM</name>
<dbReference type="Gene3D" id="3.40.50.1000">
    <property type="entry name" value="HAD superfamily/HAD-like"/>
    <property type="match status" value="1"/>
</dbReference>
<keyword evidence="4" id="KW-0460">Magnesium</keyword>
<comment type="similarity">
    <text evidence="2">Belongs to the HAD-like hydrolase superfamily. CbbY/CbbZ/Gph/YieH family.</text>
</comment>
<dbReference type="SFLD" id="SFLDS00003">
    <property type="entry name" value="Haloacid_Dehalogenase"/>
    <property type="match status" value="1"/>
</dbReference>
<dbReference type="SFLD" id="SFLDG01129">
    <property type="entry name" value="C1.5:_HAD__Beta-PGM__Phosphata"/>
    <property type="match status" value="1"/>
</dbReference>
<dbReference type="InterPro" id="IPR036412">
    <property type="entry name" value="HAD-like_sf"/>
</dbReference>
<evidence type="ECO:0000256" key="3">
    <source>
        <dbReference type="ARBA" id="ARBA00022723"/>
    </source>
</evidence>
<dbReference type="AlphaFoldDB" id="A0A9X2KTI8"/>
<reference evidence="5" key="1">
    <citation type="submission" date="2022-05" db="EMBL/GenBank/DDBJ databases">
        <authorList>
            <person name="Sun H.-N."/>
        </authorList>
    </citation>
    <scope>NUCLEOTIDE SEQUENCE</scope>
    <source>
        <strain evidence="5">HB14</strain>
    </source>
</reference>
<comment type="caution">
    <text evidence="5">The sequence shown here is derived from an EMBL/GenBank/DDBJ whole genome shotgun (WGS) entry which is preliminary data.</text>
</comment>